<proteinExistence type="predicted"/>
<feature type="compositionally biased region" description="Basic and acidic residues" evidence="1">
    <location>
        <begin position="48"/>
        <end position="59"/>
    </location>
</feature>
<gene>
    <name evidence="2" type="ORF">H4687_000339</name>
</gene>
<comment type="caution">
    <text evidence="2">The sequence shown here is derived from an EMBL/GenBank/DDBJ whole genome shotgun (WGS) entry which is preliminary data.</text>
</comment>
<dbReference type="AlphaFoldDB" id="A0A8I0P1B6"/>
<reference evidence="2 3" key="1">
    <citation type="submission" date="2020-10" db="EMBL/GenBank/DDBJ databases">
        <title>Sequencing the genomes of 1000 actinobacteria strains.</title>
        <authorList>
            <person name="Klenk H.-P."/>
        </authorList>
    </citation>
    <scope>NUCLEOTIDE SEQUENCE [LARGE SCALE GENOMIC DNA]</scope>
    <source>
        <strain evidence="2 3">DSM 41803</strain>
    </source>
</reference>
<name>A0A8I0P1B6_9ACTN</name>
<keyword evidence="3" id="KW-1185">Reference proteome</keyword>
<dbReference type="Proteomes" id="UP000629287">
    <property type="component" value="Unassembled WGS sequence"/>
</dbReference>
<dbReference type="EMBL" id="JADBGF010000001">
    <property type="protein sequence ID" value="MBE1594210.1"/>
    <property type="molecule type" value="Genomic_DNA"/>
</dbReference>
<evidence type="ECO:0000256" key="1">
    <source>
        <dbReference type="SAM" id="MobiDB-lite"/>
    </source>
</evidence>
<accession>A0A8I0P1B6</accession>
<evidence type="ECO:0000313" key="3">
    <source>
        <dbReference type="Proteomes" id="UP000629287"/>
    </source>
</evidence>
<organism evidence="2 3">
    <name type="scientific">Streptomyces stelliscabiei</name>
    <dbReference type="NCBI Taxonomy" id="146820"/>
    <lineage>
        <taxon>Bacteria</taxon>
        <taxon>Bacillati</taxon>
        <taxon>Actinomycetota</taxon>
        <taxon>Actinomycetes</taxon>
        <taxon>Kitasatosporales</taxon>
        <taxon>Streptomycetaceae</taxon>
        <taxon>Streptomyces</taxon>
    </lineage>
</organism>
<sequence>MNNGFTRPYERTLQPEQWNPASIRDDTRALNLPSLSPQHENGPPTPSADRHARSRLDAS</sequence>
<evidence type="ECO:0000313" key="2">
    <source>
        <dbReference type="EMBL" id="MBE1594210.1"/>
    </source>
</evidence>
<feature type="region of interest" description="Disordered" evidence="1">
    <location>
        <begin position="1"/>
        <end position="59"/>
    </location>
</feature>
<protein>
    <submittedName>
        <fullName evidence="2">Uncharacterized protein</fullName>
    </submittedName>
</protein>